<feature type="compositionally biased region" description="Basic and acidic residues" evidence="1">
    <location>
        <begin position="505"/>
        <end position="520"/>
    </location>
</feature>
<reference evidence="2 3" key="1">
    <citation type="journal article" date="2016" name="Front. Microbiol.">
        <title>Genome and transcriptome sequences reveal the specific parasitism of the nematophagous Purpureocillium lilacinum 36-1.</title>
        <authorList>
            <person name="Xie J."/>
            <person name="Li S."/>
            <person name="Mo C."/>
            <person name="Xiao X."/>
            <person name="Peng D."/>
            <person name="Wang G."/>
            <person name="Xiao Y."/>
        </authorList>
    </citation>
    <scope>NUCLEOTIDE SEQUENCE [LARGE SCALE GENOMIC DNA]</scope>
    <source>
        <strain evidence="2 3">36-1</strain>
    </source>
</reference>
<evidence type="ECO:0000313" key="3">
    <source>
        <dbReference type="Proteomes" id="UP000245956"/>
    </source>
</evidence>
<dbReference type="AlphaFoldDB" id="A0A2U3DVN6"/>
<feature type="compositionally biased region" description="Polar residues" evidence="1">
    <location>
        <begin position="401"/>
        <end position="413"/>
    </location>
</feature>
<evidence type="ECO:0000256" key="1">
    <source>
        <dbReference type="SAM" id="MobiDB-lite"/>
    </source>
</evidence>
<evidence type="ECO:0000313" key="2">
    <source>
        <dbReference type="EMBL" id="PWI66322.1"/>
    </source>
</evidence>
<proteinExistence type="predicted"/>
<protein>
    <submittedName>
        <fullName evidence="2">Uncharacterized protein</fullName>
    </submittedName>
</protein>
<organism evidence="2 3">
    <name type="scientific">Purpureocillium lilacinum</name>
    <name type="common">Paecilomyces lilacinus</name>
    <dbReference type="NCBI Taxonomy" id="33203"/>
    <lineage>
        <taxon>Eukaryota</taxon>
        <taxon>Fungi</taxon>
        <taxon>Dikarya</taxon>
        <taxon>Ascomycota</taxon>
        <taxon>Pezizomycotina</taxon>
        <taxon>Sordariomycetes</taxon>
        <taxon>Hypocreomycetidae</taxon>
        <taxon>Hypocreales</taxon>
        <taxon>Ophiocordycipitaceae</taxon>
        <taxon>Purpureocillium</taxon>
    </lineage>
</organism>
<feature type="region of interest" description="Disordered" evidence="1">
    <location>
        <begin position="170"/>
        <end position="194"/>
    </location>
</feature>
<feature type="compositionally biased region" description="Basic and acidic residues" evidence="1">
    <location>
        <begin position="415"/>
        <end position="424"/>
    </location>
</feature>
<feature type="region of interest" description="Disordered" evidence="1">
    <location>
        <begin position="1"/>
        <end position="20"/>
    </location>
</feature>
<name>A0A2U3DVN6_PURLI</name>
<dbReference type="Proteomes" id="UP000245956">
    <property type="component" value="Unassembled WGS sequence"/>
</dbReference>
<feature type="compositionally biased region" description="Gly residues" evidence="1">
    <location>
        <begin position="1"/>
        <end position="18"/>
    </location>
</feature>
<dbReference type="EMBL" id="LCWV01000026">
    <property type="protein sequence ID" value="PWI66322.1"/>
    <property type="molecule type" value="Genomic_DNA"/>
</dbReference>
<accession>A0A2U3DVN6</accession>
<feature type="compositionally biased region" description="Polar residues" evidence="1">
    <location>
        <begin position="384"/>
        <end position="393"/>
    </location>
</feature>
<feature type="region of interest" description="Disordered" evidence="1">
    <location>
        <begin position="256"/>
        <end position="298"/>
    </location>
</feature>
<feature type="region of interest" description="Disordered" evidence="1">
    <location>
        <begin position="495"/>
        <end position="535"/>
    </location>
</feature>
<feature type="compositionally biased region" description="Polar residues" evidence="1">
    <location>
        <begin position="452"/>
        <end position="461"/>
    </location>
</feature>
<comment type="caution">
    <text evidence="2">The sequence shown here is derived from an EMBL/GenBank/DDBJ whole genome shotgun (WGS) entry which is preliminary data.</text>
</comment>
<sequence>MGRSSGRGGRAADGGRTGGPRADVRAVCGDCGAREPLGAVPSVVLCRKGWARLWAARQWGSGLRCGGDGGRAGRNERSHAGRLTRAGDWASVRVESSEHGPAVLCMAAIRRLSPISRGNGLEEGGGFWARGTQVAAQAVEIAGGRCKWDLRDGRLERVVGSVEVPKRGDHRRAAASASVEGVCEKGEEEEEEERKGRWGMGRRWIRLGLGAWMGTSMGSSIPPPWMDEWIDGWMAGWLAQSIPSPRLGLPARTPWAAEKQAEPTKRRRTEASQTHGAGDLQRPRASTTCGGRAGERTASTLDDRLTKHHRENGRVLAEALRAGPRITAPPSPMWADSRLATHLQDGFAVRVPPAPTPTPAVPEFMLHAHEHGMALGHGMPLRAHNSTVPNCTSTRRRRRASTQQHSTAPTLTVNDAHHDNDDNRQPTTAKSKLRLRPPPPASKHPSKHPSTGKWQPLSTRTGLRRPKPAKLLPPPLPSPPVAVVIVHARVRDCGTRDGLPAHRAKPNEEGKRSLSREKTGLDANPRLYDDIDEER</sequence>
<feature type="region of interest" description="Disordered" evidence="1">
    <location>
        <begin position="377"/>
        <end position="478"/>
    </location>
</feature>
<gene>
    <name evidence="2" type="ORF">PCL_05287</name>
</gene>